<keyword evidence="4" id="KW-1185">Reference proteome</keyword>
<evidence type="ECO:0000259" key="2">
    <source>
        <dbReference type="PROSITE" id="PS50086"/>
    </source>
</evidence>
<dbReference type="EMBL" id="DS113665">
    <property type="protein sequence ID" value="EAX98700.1"/>
    <property type="molecule type" value="Genomic_DNA"/>
</dbReference>
<reference evidence="3" key="2">
    <citation type="journal article" date="2007" name="Science">
        <title>Draft genome sequence of the sexually transmitted pathogen Trichomonas vaginalis.</title>
        <authorList>
            <person name="Carlton J.M."/>
            <person name="Hirt R.P."/>
            <person name="Silva J.C."/>
            <person name="Delcher A.L."/>
            <person name="Schatz M."/>
            <person name="Zhao Q."/>
            <person name="Wortman J.R."/>
            <person name="Bidwell S.L."/>
            <person name="Alsmark U.C.M."/>
            <person name="Besteiro S."/>
            <person name="Sicheritz-Ponten T."/>
            <person name="Noel C.J."/>
            <person name="Dacks J.B."/>
            <person name="Foster P.G."/>
            <person name="Simillion C."/>
            <person name="Van de Peer Y."/>
            <person name="Miranda-Saavedra D."/>
            <person name="Barton G.J."/>
            <person name="Westrop G.D."/>
            <person name="Mueller S."/>
            <person name="Dessi D."/>
            <person name="Fiori P.L."/>
            <person name="Ren Q."/>
            <person name="Paulsen I."/>
            <person name="Zhang H."/>
            <person name="Bastida-Corcuera F.D."/>
            <person name="Simoes-Barbosa A."/>
            <person name="Brown M.T."/>
            <person name="Hayes R.D."/>
            <person name="Mukherjee M."/>
            <person name="Okumura C.Y."/>
            <person name="Schneider R."/>
            <person name="Smith A.J."/>
            <person name="Vanacova S."/>
            <person name="Villalvazo M."/>
            <person name="Haas B.J."/>
            <person name="Pertea M."/>
            <person name="Feldblyum T.V."/>
            <person name="Utterback T.R."/>
            <person name="Shu C.L."/>
            <person name="Osoegawa K."/>
            <person name="de Jong P.J."/>
            <person name="Hrdy I."/>
            <person name="Horvathova L."/>
            <person name="Zubacova Z."/>
            <person name="Dolezal P."/>
            <person name="Malik S.B."/>
            <person name="Logsdon J.M. Jr."/>
            <person name="Henze K."/>
            <person name="Gupta A."/>
            <person name="Wang C.C."/>
            <person name="Dunne R.L."/>
            <person name="Upcroft J.A."/>
            <person name="Upcroft P."/>
            <person name="White O."/>
            <person name="Salzberg S.L."/>
            <person name="Tang P."/>
            <person name="Chiu C.-H."/>
            <person name="Lee Y.-S."/>
            <person name="Embley T.M."/>
            <person name="Coombs G.H."/>
            <person name="Mottram J.C."/>
            <person name="Tachezy J."/>
            <person name="Fraser-Liggett C.M."/>
            <person name="Johnson P.J."/>
        </authorList>
    </citation>
    <scope>NUCLEOTIDE SEQUENCE [LARGE SCALE GENOMIC DNA]</scope>
    <source>
        <strain evidence="3">G3</strain>
    </source>
</reference>
<sequence>MDYQEDVDDMELIDIENPGGFDELSRNLGFSFRNTSEIRNFLLSNTIHKNNIQRLFAWLITFGILPIDSTKWNDSIHSLFSNYQILIRTNLIDAEEDPLKLLNPEDVGVITADITRILIWFNEMAAFLQIPETECIRAKVHAYRAITLYYQTKNFKYAQGHDRYFFIAYLLSLFFTSKNGLSSEVAECLSFHLAYALIEMGKLSRFLDNPKQTQKHFEHLDEMMEDQTPDIYDELNKMGQSSIHFALRWEVLIFSDEYDIESIFYIWDNVIIRRSLLEPFMYALCISHLKQIPQPKRDEMMIETIQHFRNFDAKKAVRDAVLIYGGDPVPYSPKAAIIAIVILVLLLCLYEFIK</sequence>
<dbReference type="SMR" id="A2F8S0"/>
<organism evidence="3 4">
    <name type="scientific">Trichomonas vaginalis (strain ATCC PRA-98 / G3)</name>
    <dbReference type="NCBI Taxonomy" id="412133"/>
    <lineage>
        <taxon>Eukaryota</taxon>
        <taxon>Metamonada</taxon>
        <taxon>Parabasalia</taxon>
        <taxon>Trichomonadida</taxon>
        <taxon>Trichomonadidae</taxon>
        <taxon>Trichomonas</taxon>
    </lineage>
</organism>
<dbReference type="InParanoid" id="A2F8S0"/>
<dbReference type="Pfam" id="PF00566">
    <property type="entry name" value="RabGAP-TBC"/>
    <property type="match status" value="1"/>
</dbReference>
<dbReference type="Proteomes" id="UP000001542">
    <property type="component" value="Unassembled WGS sequence"/>
</dbReference>
<proteinExistence type="predicted"/>
<evidence type="ECO:0000256" key="1">
    <source>
        <dbReference type="SAM" id="Phobius"/>
    </source>
</evidence>
<dbReference type="SUPFAM" id="SSF47923">
    <property type="entry name" value="Ypt/Rab-GAP domain of gyp1p"/>
    <property type="match status" value="2"/>
</dbReference>
<reference evidence="3" key="1">
    <citation type="submission" date="2006-10" db="EMBL/GenBank/DDBJ databases">
        <authorList>
            <person name="Amadeo P."/>
            <person name="Zhao Q."/>
            <person name="Wortman J."/>
            <person name="Fraser-Liggett C."/>
            <person name="Carlton J."/>
        </authorList>
    </citation>
    <scope>NUCLEOTIDE SEQUENCE</scope>
    <source>
        <strain evidence="3">G3</strain>
    </source>
</reference>
<dbReference type="InterPro" id="IPR035969">
    <property type="entry name" value="Rab-GAP_TBC_sf"/>
</dbReference>
<dbReference type="InterPro" id="IPR000195">
    <property type="entry name" value="Rab-GAP-TBC_dom"/>
</dbReference>
<keyword evidence="1" id="KW-1133">Transmembrane helix</keyword>
<dbReference type="VEuPathDB" id="TrichDB:TVAGG3_1032630"/>
<evidence type="ECO:0000313" key="3">
    <source>
        <dbReference type="EMBL" id="EAX98700.1"/>
    </source>
</evidence>
<dbReference type="PROSITE" id="PS50086">
    <property type="entry name" value="TBC_RABGAP"/>
    <property type="match status" value="1"/>
</dbReference>
<evidence type="ECO:0000313" key="4">
    <source>
        <dbReference type="Proteomes" id="UP000001542"/>
    </source>
</evidence>
<name>A2F8S0_TRIV3</name>
<dbReference type="KEGG" id="tva:4756500"/>
<dbReference type="Gene3D" id="1.10.472.80">
    <property type="entry name" value="Ypt/Rab-GAP domain of gyp1p, domain 3"/>
    <property type="match status" value="1"/>
</dbReference>
<dbReference type="GO" id="GO:0005096">
    <property type="term" value="F:GTPase activator activity"/>
    <property type="evidence" value="ECO:0000318"/>
    <property type="project" value="GO_Central"/>
</dbReference>
<dbReference type="VEuPathDB" id="TrichDB:TVAG_333640"/>
<accession>A2F8S0</accession>
<dbReference type="AlphaFoldDB" id="A2F8S0"/>
<keyword evidence="1" id="KW-0472">Membrane</keyword>
<gene>
    <name evidence="3" type="ORF">TVAG_333640</name>
</gene>
<dbReference type="FunFam" id="1.10.472.80:FF:000088">
    <property type="entry name" value="Uncharacterized protein"/>
    <property type="match status" value="1"/>
</dbReference>
<dbReference type="RefSeq" id="XP_001311630.1">
    <property type="nucleotide sequence ID" value="XM_001311629.1"/>
</dbReference>
<feature type="domain" description="Rab-GAP TBC" evidence="2">
    <location>
        <begin position="48"/>
        <end position="274"/>
    </location>
</feature>
<keyword evidence="1" id="KW-0812">Transmembrane</keyword>
<protein>
    <recommendedName>
        <fullName evidence="2">Rab-GAP TBC domain-containing protein</fullName>
    </recommendedName>
</protein>
<feature type="transmembrane region" description="Helical" evidence="1">
    <location>
        <begin position="335"/>
        <end position="353"/>
    </location>
</feature>